<feature type="compositionally biased region" description="Low complexity" evidence="3">
    <location>
        <begin position="629"/>
        <end position="644"/>
    </location>
</feature>
<sequence length="1094" mass="107013">MRPAAPLHRPRYRPPPPPPAAVSSGLTHAGLLDAAAAGGGYDPIDLLLTRGSAAVQQPLAMERVAAWAASDAAEAAEAAAVSSTATGRGGAAPKYLIGGGIGGGGAGGDGGCVHPAAGPSASGAGWGHQTQSGPRSDGEGREDGAAGESAWPHLPMTAFSEVVSRLAGDAELRSIRLVCRQWRCSAGSCITALCPPRAAARHLRELAAAFPLLTSLDLSACLQHMTPGRMRCLDSLRHLSHLTLGCPGGAHAAPAMLPDTSGPGPGQDLGAGPGVPYGAGRQRYAATAGAAAAVSDAWLRELASGVPPAAGAGASAVVSGPCAVGDGRSSGSGAPYLRSLNLAQCVHVSDSGVLHLVALTSLTRLDLTGCVSVTDVGAMVLGRLPGLRALELSCDGGLAALAAACPRLAAVTLLSLSEVTDAGVTALATSLTGLTALSVRGCGPGVTRACMAAVTEALAAQRRRVHPFGVGAPVATPQRGSGISELNLLYNPCLEPEDVDVARLCAALLPPPPSEVLCGELPRRRSRSGTGSGGDDSGGSGDGSDGEWGGVDARRVVRGGSLRTLGLGGSLRVPPLAGGVVPGALPGPGPVLGPVMGPPSLRALGQLTALTALILPGYSGRFRGEGLDGESSSSGGSVDSQCSGGSRGSGAGGGAAAAPRAGSSSLAPPVEAAARAGSVPLASLTGLRLLDLSGATQLDDRSLGAVAAGASGMQTLLLTRCSHLTDAALVAIAGRLGELQLLNVNHCHRITDAGLASLTALRSLSQLHLQKCPALTDVGVASLAPLRRLELLDLSHAGPRVTGAGFVAFERRRSGSRLSSLLLSHCAGLEDRGLGALCGALRGLVRLEAAGCTALTDAGCSFLGHLPLLTAVDLSHCARVGDATLRAVAGLGMLSILKMPGCMRITDEGIAALVAGGGGGGGAGGAGGGAGESGGAGAPRSGAGAVVDTLGESAATVADGHGGDGGQQDIGIFDLYPTVHPPAAGGGGGGVDGCAGASGSLGGGGGGGDHAPPLLVLHLDSCLSLSDAGLSRLAALPRLTSLRLSRCAGITDAGVATLAGLTRLCGLSLAHCPAVSPAGLRALSGITCLASLEL</sequence>
<evidence type="ECO:0000256" key="3">
    <source>
        <dbReference type="SAM" id="MobiDB-lite"/>
    </source>
</evidence>
<name>A0A150H4K3_GONPE</name>
<evidence type="ECO:0000259" key="4">
    <source>
        <dbReference type="Pfam" id="PF25372"/>
    </source>
</evidence>
<dbReference type="Pfam" id="PF13516">
    <property type="entry name" value="LRR_6"/>
    <property type="match status" value="2"/>
</dbReference>
<keyword evidence="2" id="KW-0833">Ubl conjugation pathway</keyword>
<dbReference type="Proteomes" id="UP000075714">
    <property type="component" value="Unassembled WGS sequence"/>
</dbReference>
<reference evidence="6" key="1">
    <citation type="journal article" date="2016" name="Nat. Commun.">
        <title>The Gonium pectorale genome demonstrates co-option of cell cycle regulation during the evolution of multicellularity.</title>
        <authorList>
            <person name="Hanschen E.R."/>
            <person name="Marriage T.N."/>
            <person name="Ferris P.J."/>
            <person name="Hamaji T."/>
            <person name="Toyoda A."/>
            <person name="Fujiyama A."/>
            <person name="Neme R."/>
            <person name="Noguchi H."/>
            <person name="Minakuchi Y."/>
            <person name="Suzuki M."/>
            <person name="Kawai-Toyooka H."/>
            <person name="Smith D.R."/>
            <person name="Sparks H."/>
            <person name="Anderson J."/>
            <person name="Bakaric R."/>
            <person name="Luria V."/>
            <person name="Karger A."/>
            <person name="Kirschner M.W."/>
            <person name="Durand P.M."/>
            <person name="Michod R.E."/>
            <person name="Nozaki H."/>
            <person name="Olson B.J."/>
        </authorList>
    </citation>
    <scope>NUCLEOTIDE SEQUENCE [LARGE SCALE GENOMIC DNA]</scope>
    <source>
        <strain evidence="6">NIES-2863</strain>
    </source>
</reference>
<evidence type="ECO:0000313" key="6">
    <source>
        <dbReference type="Proteomes" id="UP000075714"/>
    </source>
</evidence>
<dbReference type="AlphaFoldDB" id="A0A150H4K3"/>
<evidence type="ECO:0000313" key="5">
    <source>
        <dbReference type="EMBL" id="KXZ56981.1"/>
    </source>
</evidence>
<dbReference type="InterPro" id="IPR006553">
    <property type="entry name" value="Leu-rich_rpt_Cys-con_subtyp"/>
</dbReference>
<dbReference type="Pfam" id="PF25372">
    <property type="entry name" value="DUF7885"/>
    <property type="match status" value="1"/>
</dbReference>
<feature type="region of interest" description="Disordered" evidence="3">
    <location>
        <begin position="625"/>
        <end position="664"/>
    </location>
</feature>
<organism evidence="5 6">
    <name type="scientific">Gonium pectorale</name>
    <name type="common">Green alga</name>
    <dbReference type="NCBI Taxonomy" id="33097"/>
    <lineage>
        <taxon>Eukaryota</taxon>
        <taxon>Viridiplantae</taxon>
        <taxon>Chlorophyta</taxon>
        <taxon>core chlorophytes</taxon>
        <taxon>Chlorophyceae</taxon>
        <taxon>CS clade</taxon>
        <taxon>Chlamydomonadales</taxon>
        <taxon>Volvocaceae</taxon>
        <taxon>Gonium</taxon>
    </lineage>
</organism>
<dbReference type="InterPro" id="IPR032675">
    <property type="entry name" value="LRR_dom_sf"/>
</dbReference>
<accession>A0A150H4K3</accession>
<gene>
    <name evidence="5" type="ORF">GPECTOR_1g886</name>
</gene>
<feature type="compositionally biased region" description="Gly residues" evidence="3">
    <location>
        <begin position="530"/>
        <end position="549"/>
    </location>
</feature>
<dbReference type="STRING" id="33097.A0A150H4K3"/>
<dbReference type="OrthoDB" id="541896at2759"/>
<feature type="compositionally biased region" description="Gly residues" evidence="3">
    <location>
        <begin position="645"/>
        <end position="655"/>
    </location>
</feature>
<dbReference type="InterPro" id="IPR001611">
    <property type="entry name" value="Leu-rich_rpt"/>
</dbReference>
<feature type="region of interest" description="Disordered" evidence="3">
    <location>
        <begin position="1"/>
        <end position="25"/>
    </location>
</feature>
<feature type="region of interest" description="Disordered" evidence="3">
    <location>
        <begin position="516"/>
        <end position="551"/>
    </location>
</feature>
<dbReference type="InterPro" id="IPR050648">
    <property type="entry name" value="F-box_LRR-repeat"/>
</dbReference>
<evidence type="ECO:0000256" key="2">
    <source>
        <dbReference type="ARBA" id="ARBA00022786"/>
    </source>
</evidence>
<feature type="domain" description="F-box/LRR-repeat protein 15-like leucin rich repeat" evidence="4">
    <location>
        <begin position="732"/>
        <end position="837"/>
    </location>
</feature>
<comment type="subcellular location">
    <subcellularLocation>
        <location evidence="1">Cytoplasm</location>
        <location evidence="1">Cytoskeleton</location>
        <location evidence="1">Cilium axoneme</location>
    </subcellularLocation>
</comment>
<feature type="region of interest" description="Disordered" evidence="3">
    <location>
        <begin position="112"/>
        <end position="151"/>
    </location>
</feature>
<evidence type="ECO:0000256" key="1">
    <source>
        <dbReference type="ARBA" id="ARBA00004430"/>
    </source>
</evidence>
<keyword evidence="6" id="KW-1185">Reference proteome</keyword>
<dbReference type="PANTHER" id="PTHR13382">
    <property type="entry name" value="MITOCHONDRIAL ATP SYNTHASE COUPLING FACTOR B"/>
    <property type="match status" value="1"/>
</dbReference>
<dbReference type="Gene3D" id="3.80.10.10">
    <property type="entry name" value="Ribonuclease Inhibitor"/>
    <property type="match status" value="4"/>
</dbReference>
<dbReference type="EMBL" id="LSYV01000002">
    <property type="protein sequence ID" value="KXZ56981.1"/>
    <property type="molecule type" value="Genomic_DNA"/>
</dbReference>
<dbReference type="SMART" id="SM00367">
    <property type="entry name" value="LRR_CC"/>
    <property type="match status" value="12"/>
</dbReference>
<comment type="caution">
    <text evidence="5">The sequence shown here is derived from an EMBL/GenBank/DDBJ whole genome shotgun (WGS) entry which is preliminary data.</text>
</comment>
<dbReference type="SUPFAM" id="SSF52047">
    <property type="entry name" value="RNI-like"/>
    <property type="match status" value="3"/>
</dbReference>
<dbReference type="GO" id="GO:0005930">
    <property type="term" value="C:axoneme"/>
    <property type="evidence" value="ECO:0007669"/>
    <property type="project" value="UniProtKB-SubCell"/>
</dbReference>
<proteinExistence type="predicted"/>
<protein>
    <recommendedName>
        <fullName evidence="4">F-box/LRR-repeat protein 15-like leucin rich repeat domain-containing protein</fullName>
    </recommendedName>
</protein>
<dbReference type="InterPro" id="IPR057207">
    <property type="entry name" value="FBXL15_LRR"/>
</dbReference>